<dbReference type="Pfam" id="PF02701">
    <property type="entry name" value="Zn_ribbon_Dof"/>
    <property type="match status" value="1"/>
</dbReference>
<proteinExistence type="predicted"/>
<dbReference type="AlphaFoldDB" id="A0AAQ3QKM9"/>
<keyword evidence="5 8" id="KW-0238">DNA-binding</keyword>
<evidence type="ECO:0000256" key="2">
    <source>
        <dbReference type="ARBA" id="ARBA00022771"/>
    </source>
</evidence>
<name>A0AAQ3QKM9_9LILI</name>
<evidence type="ECO:0000256" key="6">
    <source>
        <dbReference type="ARBA" id="ARBA00023163"/>
    </source>
</evidence>
<evidence type="ECO:0000256" key="7">
    <source>
        <dbReference type="ARBA" id="ARBA00023242"/>
    </source>
</evidence>
<keyword evidence="4" id="KW-0805">Transcription regulation</keyword>
<dbReference type="PANTHER" id="PTHR31089">
    <property type="entry name" value="CYCLIC DOF FACTOR 2"/>
    <property type="match status" value="1"/>
</dbReference>
<evidence type="ECO:0000256" key="4">
    <source>
        <dbReference type="ARBA" id="ARBA00023015"/>
    </source>
</evidence>
<dbReference type="GO" id="GO:0005634">
    <property type="term" value="C:nucleus"/>
    <property type="evidence" value="ECO:0007669"/>
    <property type="project" value="UniProtKB-SubCell"/>
</dbReference>
<keyword evidence="12" id="KW-1185">Reference proteome</keyword>
<dbReference type="PROSITE" id="PS01361">
    <property type="entry name" value="ZF_DOF_1"/>
    <property type="match status" value="1"/>
</dbReference>
<keyword evidence="2 8" id="KW-0863">Zinc-finger</keyword>
<keyword evidence="1" id="KW-0479">Metal-binding</keyword>
<comment type="subcellular location">
    <subcellularLocation>
        <location evidence="8">Nucleus</location>
    </subcellularLocation>
</comment>
<reference evidence="11 12" key="1">
    <citation type="submission" date="2023-10" db="EMBL/GenBank/DDBJ databases">
        <title>Chromosome-scale genome assembly provides insights into flower coloration mechanisms of Canna indica.</title>
        <authorList>
            <person name="Li C."/>
        </authorList>
    </citation>
    <scope>NUCLEOTIDE SEQUENCE [LARGE SCALE GENOMIC DNA]</scope>
    <source>
        <tissue evidence="11">Flower</tissue>
    </source>
</reference>
<accession>A0AAQ3QKM9</accession>
<keyword evidence="7 8" id="KW-0539">Nucleus</keyword>
<evidence type="ECO:0000256" key="9">
    <source>
        <dbReference type="SAM" id="MobiDB-lite"/>
    </source>
</evidence>
<evidence type="ECO:0000313" key="12">
    <source>
        <dbReference type="Proteomes" id="UP001327560"/>
    </source>
</evidence>
<dbReference type="InterPro" id="IPR045174">
    <property type="entry name" value="Dof"/>
</dbReference>
<dbReference type="GO" id="GO:0008270">
    <property type="term" value="F:zinc ion binding"/>
    <property type="evidence" value="ECO:0007669"/>
    <property type="project" value="UniProtKB-KW"/>
</dbReference>
<sequence length="396" mass="44104">MLTWTLHPRSLNSPRHETGEERTIESRKREGRRSRATEKTTGEDDMAELRDTAIKLFGKTIPLRPRCTQPPVSGYGGGSSVEEEKDPEHKHAAPESNDRNRESIDSLPKSDEISTQSSIDKEEEAFPKEPASISQEQEEEEGGKKEAANKAPTKPDKILPCPRCKSMDTKFCYFNNYNVNQPRHFCKKCQRYWTAGGAMRNVPVGSGRRKSKGSTFNYHHMLISDTSATRHAEATDSVVKSKGSVLSFESNGSERSSESSLTDEKAAQATSSSNRSPWPYPCVPSPFCASSFPLPFYGYWSCAVPWISSIASVNYSTSGKRFRDESALEDDEGFARLPKISRVDEPKEAAKSSIWATMGIKNDKVDMMNHAFAASQLLLHANPAAMSRSINFQERS</sequence>
<protein>
    <submittedName>
        <fullName evidence="11">Cyclic dof factor 2</fullName>
    </submittedName>
</protein>
<feature type="domain" description="Dof-type" evidence="10">
    <location>
        <begin position="159"/>
        <end position="213"/>
    </location>
</feature>
<dbReference type="EMBL" id="CP136895">
    <property type="protein sequence ID" value="WOL11550.1"/>
    <property type="molecule type" value="Genomic_DNA"/>
</dbReference>
<feature type="compositionally biased region" description="Basic and acidic residues" evidence="9">
    <location>
        <begin position="142"/>
        <end position="157"/>
    </location>
</feature>
<evidence type="ECO:0000256" key="5">
    <source>
        <dbReference type="ARBA" id="ARBA00023125"/>
    </source>
</evidence>
<dbReference type="PROSITE" id="PS50884">
    <property type="entry name" value="ZF_DOF_2"/>
    <property type="match status" value="1"/>
</dbReference>
<evidence type="ECO:0000259" key="10">
    <source>
        <dbReference type="PROSITE" id="PS50884"/>
    </source>
</evidence>
<dbReference type="GO" id="GO:0003677">
    <property type="term" value="F:DNA binding"/>
    <property type="evidence" value="ECO:0007669"/>
    <property type="project" value="UniProtKB-UniRule"/>
</dbReference>
<dbReference type="GO" id="GO:0003700">
    <property type="term" value="F:DNA-binding transcription factor activity"/>
    <property type="evidence" value="ECO:0007669"/>
    <property type="project" value="InterPro"/>
</dbReference>
<evidence type="ECO:0000256" key="8">
    <source>
        <dbReference type="PROSITE-ProRule" id="PRU00071"/>
    </source>
</evidence>
<feature type="region of interest" description="Disordered" evidence="9">
    <location>
        <begin position="248"/>
        <end position="276"/>
    </location>
</feature>
<gene>
    <name evidence="11" type="ORF">Cni_G20313</name>
</gene>
<evidence type="ECO:0000313" key="11">
    <source>
        <dbReference type="EMBL" id="WOL11550.1"/>
    </source>
</evidence>
<keyword evidence="6" id="KW-0804">Transcription</keyword>
<feature type="region of interest" description="Disordered" evidence="9">
    <location>
        <begin position="1"/>
        <end position="160"/>
    </location>
</feature>
<evidence type="ECO:0000256" key="3">
    <source>
        <dbReference type="ARBA" id="ARBA00022833"/>
    </source>
</evidence>
<dbReference type="Proteomes" id="UP001327560">
    <property type="component" value="Chromosome 6"/>
</dbReference>
<feature type="compositionally biased region" description="Basic and acidic residues" evidence="9">
    <location>
        <begin position="86"/>
        <end position="112"/>
    </location>
</feature>
<keyword evidence="3" id="KW-0862">Zinc</keyword>
<organism evidence="11 12">
    <name type="scientific">Canna indica</name>
    <name type="common">Indian-shot</name>
    <dbReference type="NCBI Taxonomy" id="4628"/>
    <lineage>
        <taxon>Eukaryota</taxon>
        <taxon>Viridiplantae</taxon>
        <taxon>Streptophyta</taxon>
        <taxon>Embryophyta</taxon>
        <taxon>Tracheophyta</taxon>
        <taxon>Spermatophyta</taxon>
        <taxon>Magnoliopsida</taxon>
        <taxon>Liliopsida</taxon>
        <taxon>Zingiberales</taxon>
        <taxon>Cannaceae</taxon>
        <taxon>Canna</taxon>
    </lineage>
</organism>
<evidence type="ECO:0000256" key="1">
    <source>
        <dbReference type="ARBA" id="ARBA00022723"/>
    </source>
</evidence>
<dbReference type="PANTHER" id="PTHR31089:SF75">
    <property type="entry name" value="CYCLIC DOF FACTOR 2"/>
    <property type="match status" value="1"/>
</dbReference>
<feature type="compositionally biased region" description="Low complexity" evidence="9">
    <location>
        <begin position="248"/>
        <end position="260"/>
    </location>
</feature>
<dbReference type="InterPro" id="IPR003851">
    <property type="entry name" value="Znf_Dof"/>
</dbReference>
<feature type="compositionally biased region" description="Basic and acidic residues" evidence="9">
    <location>
        <begin position="14"/>
        <end position="53"/>
    </location>
</feature>